<sequence>MASVQKEIIIEVSAAEVWAVIGDFVKGPVRMAPGFVIDSRLDEPDVRVVTFDNGMVLRERLIALDDEARRFAFSVIGGSMQPTHDNASMQVFADGADHSRFVWIHDVQPDDLAATMGAGMDHGLRIFKQTLESRIEDPPARADT</sequence>
<dbReference type="SUPFAM" id="SSF55961">
    <property type="entry name" value="Bet v1-like"/>
    <property type="match status" value="1"/>
</dbReference>
<comment type="caution">
    <text evidence="1">The sequence shown here is derived from an EMBL/GenBank/DDBJ whole genome shotgun (WGS) entry which is preliminary data.</text>
</comment>
<reference evidence="1 2" key="1">
    <citation type="submission" date="2024-01" db="EMBL/GenBank/DDBJ databases">
        <title>Genome insights into Plantactinospora sonchi sp. nov.</title>
        <authorList>
            <person name="Wang L."/>
        </authorList>
    </citation>
    <scope>NUCLEOTIDE SEQUENCE [LARGE SCALE GENOMIC DNA]</scope>
    <source>
        <strain evidence="1 2">NEAU-QY2</strain>
    </source>
</reference>
<evidence type="ECO:0000313" key="2">
    <source>
        <dbReference type="Proteomes" id="UP001332243"/>
    </source>
</evidence>
<keyword evidence="2" id="KW-1185">Reference proteome</keyword>
<protein>
    <submittedName>
        <fullName evidence="1">SRPBCC family protein</fullName>
    </submittedName>
</protein>
<accession>A0ABU7S268</accession>
<dbReference type="EMBL" id="JAZGQK010000032">
    <property type="protein sequence ID" value="MEE6262902.1"/>
    <property type="molecule type" value="Genomic_DNA"/>
</dbReference>
<dbReference type="Proteomes" id="UP001332243">
    <property type="component" value="Unassembled WGS sequence"/>
</dbReference>
<dbReference type="Gene3D" id="3.30.530.20">
    <property type="match status" value="1"/>
</dbReference>
<evidence type="ECO:0000313" key="1">
    <source>
        <dbReference type="EMBL" id="MEE6262902.1"/>
    </source>
</evidence>
<proteinExistence type="predicted"/>
<dbReference type="Pfam" id="PF10604">
    <property type="entry name" value="Polyketide_cyc2"/>
    <property type="match status" value="1"/>
</dbReference>
<dbReference type="CDD" id="cd07821">
    <property type="entry name" value="PYR_PYL_RCAR_like"/>
    <property type="match status" value="1"/>
</dbReference>
<dbReference type="InterPro" id="IPR019587">
    <property type="entry name" value="Polyketide_cyclase/dehydratase"/>
</dbReference>
<gene>
    <name evidence="1" type="ORF">V1633_30930</name>
</gene>
<dbReference type="RefSeq" id="WP_331217840.1">
    <property type="nucleotide sequence ID" value="NZ_JAZGQK010000032.1"/>
</dbReference>
<organism evidence="1 2">
    <name type="scientific">Plantactinospora sonchi</name>
    <dbReference type="NCBI Taxonomy" id="1544735"/>
    <lineage>
        <taxon>Bacteria</taxon>
        <taxon>Bacillati</taxon>
        <taxon>Actinomycetota</taxon>
        <taxon>Actinomycetes</taxon>
        <taxon>Micromonosporales</taxon>
        <taxon>Micromonosporaceae</taxon>
        <taxon>Plantactinospora</taxon>
    </lineage>
</organism>
<name>A0ABU7S268_9ACTN</name>
<dbReference type="InterPro" id="IPR023393">
    <property type="entry name" value="START-like_dom_sf"/>
</dbReference>